<reference evidence="1" key="1">
    <citation type="journal article" date="2015" name="Nature">
        <title>Complex archaea that bridge the gap between prokaryotes and eukaryotes.</title>
        <authorList>
            <person name="Spang A."/>
            <person name="Saw J.H."/>
            <person name="Jorgensen S.L."/>
            <person name="Zaremba-Niedzwiedzka K."/>
            <person name="Martijn J."/>
            <person name="Lind A.E."/>
            <person name="van Eijk R."/>
            <person name="Schleper C."/>
            <person name="Guy L."/>
            <person name="Ettema T.J."/>
        </authorList>
    </citation>
    <scope>NUCLEOTIDE SEQUENCE</scope>
</reference>
<dbReference type="AlphaFoldDB" id="A0A0F9BER6"/>
<evidence type="ECO:0000313" key="1">
    <source>
        <dbReference type="EMBL" id="KKK82911.1"/>
    </source>
</evidence>
<gene>
    <name evidence="1" type="ORF">LCGC14_2798640</name>
</gene>
<dbReference type="EMBL" id="LAZR01052456">
    <property type="protein sequence ID" value="KKK82911.1"/>
    <property type="molecule type" value="Genomic_DNA"/>
</dbReference>
<protein>
    <recommendedName>
        <fullName evidence="2">Pantoate--beta-alanine ligase</fullName>
    </recommendedName>
</protein>
<organism evidence="1">
    <name type="scientific">marine sediment metagenome</name>
    <dbReference type="NCBI Taxonomy" id="412755"/>
    <lineage>
        <taxon>unclassified sequences</taxon>
        <taxon>metagenomes</taxon>
        <taxon>ecological metagenomes</taxon>
    </lineage>
</organism>
<name>A0A0F9BER6_9ZZZZ</name>
<evidence type="ECO:0008006" key="2">
    <source>
        <dbReference type="Google" id="ProtNLM"/>
    </source>
</evidence>
<accession>A0A0F9BER6</accession>
<feature type="non-terminal residue" evidence="1">
    <location>
        <position position="1"/>
    </location>
</feature>
<proteinExistence type="predicted"/>
<comment type="caution">
    <text evidence="1">The sequence shown here is derived from an EMBL/GenBank/DDBJ whole genome shotgun (WGS) entry which is preliminary data.</text>
</comment>
<sequence>SEGPAEALVAARVGTVRLIDNELLGPTAGADVAKL</sequence>